<accession>A0AAV3UFD3</accession>
<organism evidence="1 2">
    <name type="scientific">Haladaptatus pallidirubidus</name>
    <dbReference type="NCBI Taxonomy" id="1008152"/>
    <lineage>
        <taxon>Archaea</taxon>
        <taxon>Methanobacteriati</taxon>
        <taxon>Methanobacteriota</taxon>
        <taxon>Stenosarchaea group</taxon>
        <taxon>Halobacteria</taxon>
        <taxon>Halobacteriales</taxon>
        <taxon>Haladaptataceae</taxon>
        <taxon>Haladaptatus</taxon>
    </lineage>
</organism>
<proteinExistence type="predicted"/>
<dbReference type="Proteomes" id="UP001501729">
    <property type="component" value="Unassembled WGS sequence"/>
</dbReference>
<name>A0AAV3UFD3_9EURY</name>
<evidence type="ECO:0000313" key="1">
    <source>
        <dbReference type="EMBL" id="GAA5044682.1"/>
    </source>
</evidence>
<comment type="caution">
    <text evidence="1">The sequence shown here is derived from an EMBL/GenBank/DDBJ whole genome shotgun (WGS) entry which is preliminary data.</text>
</comment>
<keyword evidence="2" id="KW-1185">Reference proteome</keyword>
<evidence type="ECO:0000313" key="2">
    <source>
        <dbReference type="Proteomes" id="UP001501729"/>
    </source>
</evidence>
<gene>
    <name evidence="1" type="ORF">GCM10025751_11450</name>
</gene>
<dbReference type="EMBL" id="BAABKX010000001">
    <property type="protein sequence ID" value="GAA5044682.1"/>
    <property type="molecule type" value="Genomic_DNA"/>
</dbReference>
<sequence length="92" mass="10074">MSAAKSHEGVGANCPTCPWCDERIDQQATDIRISSPGRCPPSHTWHLHVECAGQWRDFVSHLRTLAGRGAFGTLVEGPLSGDVNEMVEWNDS</sequence>
<dbReference type="RefSeq" id="WP_227775932.1">
    <property type="nucleotide sequence ID" value="NZ_BAABKX010000001.1"/>
</dbReference>
<reference evidence="1 2" key="1">
    <citation type="journal article" date="2019" name="Int. J. Syst. Evol. Microbiol.">
        <title>The Global Catalogue of Microorganisms (GCM) 10K type strain sequencing project: providing services to taxonomists for standard genome sequencing and annotation.</title>
        <authorList>
            <consortium name="The Broad Institute Genomics Platform"/>
            <consortium name="The Broad Institute Genome Sequencing Center for Infectious Disease"/>
            <person name="Wu L."/>
            <person name="Ma J."/>
        </authorList>
    </citation>
    <scope>NUCLEOTIDE SEQUENCE [LARGE SCALE GENOMIC DNA]</scope>
    <source>
        <strain evidence="1 2">JCM 17504</strain>
    </source>
</reference>
<protein>
    <submittedName>
        <fullName evidence="1">Uncharacterized protein</fullName>
    </submittedName>
</protein>
<dbReference type="AlphaFoldDB" id="A0AAV3UFD3"/>
<dbReference type="GeneID" id="68611717"/>